<keyword evidence="1" id="KW-1133">Transmembrane helix</keyword>
<accession>A0A0F6A9P3</accession>
<keyword evidence="1" id="KW-0812">Transmembrane</keyword>
<evidence type="ECO:0000313" key="3">
    <source>
        <dbReference type="Proteomes" id="UP000033434"/>
    </source>
</evidence>
<gene>
    <name evidence="2" type="ORF">N479_16615</name>
</gene>
<evidence type="ECO:0000256" key="1">
    <source>
        <dbReference type="SAM" id="Phobius"/>
    </source>
</evidence>
<comment type="caution">
    <text evidence="2">The sequence shown here is derived from an EMBL/GenBank/DDBJ whole genome shotgun (WGS) entry which is preliminary data.</text>
</comment>
<dbReference type="Proteomes" id="UP000033434">
    <property type="component" value="Unassembled WGS sequence"/>
</dbReference>
<keyword evidence="1" id="KW-0472">Membrane</keyword>
<proteinExistence type="predicted"/>
<dbReference type="PROSITE" id="PS51257">
    <property type="entry name" value="PROKAR_LIPOPROTEIN"/>
    <property type="match status" value="1"/>
</dbReference>
<reference evidence="2 3" key="1">
    <citation type="journal article" date="2015" name="BMC Genomics">
        <title>Genome mining reveals unlocked bioactive potential of marine Gram-negative bacteria.</title>
        <authorList>
            <person name="Machado H."/>
            <person name="Sonnenschein E.C."/>
            <person name="Melchiorsen J."/>
            <person name="Gram L."/>
        </authorList>
    </citation>
    <scope>NUCLEOTIDE SEQUENCE [LARGE SCALE GENOMIC DNA]</scope>
    <source>
        <strain evidence="2 3">S4054</strain>
    </source>
</reference>
<evidence type="ECO:0000313" key="2">
    <source>
        <dbReference type="EMBL" id="KKE82895.1"/>
    </source>
</evidence>
<feature type="transmembrane region" description="Helical" evidence="1">
    <location>
        <begin position="12"/>
        <end position="28"/>
    </location>
</feature>
<name>A0A0F6A9P3_9GAMM</name>
<dbReference type="AlphaFoldDB" id="A0A0F6A9P3"/>
<protein>
    <recommendedName>
        <fullName evidence="4">Lipoprotein</fullName>
    </recommendedName>
</protein>
<dbReference type="EMBL" id="AUXW01000156">
    <property type="protein sequence ID" value="KKE82895.1"/>
    <property type="molecule type" value="Genomic_DNA"/>
</dbReference>
<sequence length="29" mass="3247">MKVAQEMRKMLMMLIIYSCTVGGCFGFTG</sequence>
<evidence type="ECO:0008006" key="4">
    <source>
        <dbReference type="Google" id="ProtNLM"/>
    </source>
</evidence>
<organism evidence="2 3">
    <name type="scientific">Pseudoalteromonas luteoviolacea S4054</name>
    <dbReference type="NCBI Taxonomy" id="1129367"/>
    <lineage>
        <taxon>Bacteria</taxon>
        <taxon>Pseudomonadati</taxon>
        <taxon>Pseudomonadota</taxon>
        <taxon>Gammaproteobacteria</taxon>
        <taxon>Alteromonadales</taxon>
        <taxon>Pseudoalteromonadaceae</taxon>
        <taxon>Pseudoalteromonas</taxon>
    </lineage>
</organism>